<dbReference type="GO" id="GO:1903479">
    <property type="term" value="P:mitotic actomyosin contractile ring assembly actin filament organization"/>
    <property type="evidence" value="ECO:0007669"/>
    <property type="project" value="TreeGrafter"/>
</dbReference>
<proteinExistence type="predicted"/>
<feature type="domain" description="RasGAP protein C-terminal" evidence="1">
    <location>
        <begin position="3"/>
        <end position="79"/>
    </location>
</feature>
<dbReference type="GO" id="GO:0005096">
    <property type="term" value="F:GTPase activator activity"/>
    <property type="evidence" value="ECO:0007669"/>
    <property type="project" value="TreeGrafter"/>
</dbReference>
<comment type="caution">
    <text evidence="2">The sequence shown here is derived from an EMBL/GenBank/DDBJ whole genome shotgun (WGS) entry which is preliminary data.</text>
</comment>
<reference evidence="2" key="1">
    <citation type="submission" date="2023-10" db="EMBL/GenBank/DDBJ databases">
        <title>Genome assemblies of two species of porcelain crab, Petrolisthes cinctipes and Petrolisthes manimaculis (Anomura: Porcellanidae).</title>
        <authorList>
            <person name="Angst P."/>
        </authorList>
    </citation>
    <scope>NUCLEOTIDE SEQUENCE</scope>
    <source>
        <strain evidence="2">PB745_01</strain>
        <tissue evidence="2">Gill</tissue>
    </source>
</reference>
<keyword evidence="3" id="KW-1185">Reference proteome</keyword>
<dbReference type="Proteomes" id="UP001286313">
    <property type="component" value="Unassembled WGS sequence"/>
</dbReference>
<accession>A0AAE1GE03</accession>
<sequence length="103" mass="11474">MVATAIQLEKKEGFYKEQLKSYHTYLKTCLANIAARNKNVHQAWTKQGGGENAFSKQAIKYTAVKLMEKGVLLEVEDLPDSQQKNLLFEITPLATTGLLVMSG</sequence>
<dbReference type="AlphaFoldDB" id="A0AAE1GE03"/>
<dbReference type="InterPro" id="IPR000593">
    <property type="entry name" value="RasGAP_C"/>
</dbReference>
<dbReference type="GO" id="GO:0005938">
    <property type="term" value="C:cell cortex"/>
    <property type="evidence" value="ECO:0007669"/>
    <property type="project" value="TreeGrafter"/>
</dbReference>
<evidence type="ECO:0000313" key="3">
    <source>
        <dbReference type="Proteomes" id="UP001286313"/>
    </source>
</evidence>
<dbReference type="Pfam" id="PF03836">
    <property type="entry name" value="RasGAP_C"/>
    <property type="match status" value="1"/>
</dbReference>
<dbReference type="PANTHER" id="PTHR14149">
    <property type="entry name" value="RAS GTPASE-ACTIVATING PROTEIN WITH IQ MOTIF"/>
    <property type="match status" value="1"/>
</dbReference>
<evidence type="ECO:0000259" key="1">
    <source>
        <dbReference type="Pfam" id="PF03836"/>
    </source>
</evidence>
<dbReference type="GO" id="GO:0005516">
    <property type="term" value="F:calmodulin binding"/>
    <property type="evidence" value="ECO:0007669"/>
    <property type="project" value="TreeGrafter"/>
</dbReference>
<name>A0AAE1GE03_PETCI</name>
<gene>
    <name evidence="2" type="ORF">Pcinc_005237</name>
</gene>
<dbReference type="EMBL" id="JAWQEG010000386">
    <property type="protein sequence ID" value="KAK3890832.1"/>
    <property type="molecule type" value="Genomic_DNA"/>
</dbReference>
<dbReference type="PANTHER" id="PTHR14149:SF14">
    <property type="entry name" value="CALPONIN-HOMOLOGY (CH) DOMAIN-CONTAINING PROTEIN"/>
    <property type="match status" value="1"/>
</dbReference>
<dbReference type="SUPFAM" id="SSF143885">
    <property type="entry name" value="RGC domain-like"/>
    <property type="match status" value="1"/>
</dbReference>
<evidence type="ECO:0000313" key="2">
    <source>
        <dbReference type="EMBL" id="KAK3890832.1"/>
    </source>
</evidence>
<protein>
    <recommendedName>
        <fullName evidence="1">RasGAP protein C-terminal domain-containing protein</fullName>
    </recommendedName>
</protein>
<dbReference type="GO" id="GO:0051015">
    <property type="term" value="F:actin filament binding"/>
    <property type="evidence" value="ECO:0007669"/>
    <property type="project" value="TreeGrafter"/>
</dbReference>
<organism evidence="2 3">
    <name type="scientific">Petrolisthes cinctipes</name>
    <name type="common">Flat porcelain crab</name>
    <dbReference type="NCBI Taxonomy" id="88211"/>
    <lineage>
        <taxon>Eukaryota</taxon>
        <taxon>Metazoa</taxon>
        <taxon>Ecdysozoa</taxon>
        <taxon>Arthropoda</taxon>
        <taxon>Crustacea</taxon>
        <taxon>Multicrustacea</taxon>
        <taxon>Malacostraca</taxon>
        <taxon>Eumalacostraca</taxon>
        <taxon>Eucarida</taxon>
        <taxon>Decapoda</taxon>
        <taxon>Pleocyemata</taxon>
        <taxon>Anomura</taxon>
        <taxon>Galatheoidea</taxon>
        <taxon>Porcellanidae</taxon>
        <taxon>Petrolisthes</taxon>
    </lineage>
</organism>